<evidence type="ECO:0000259" key="3">
    <source>
        <dbReference type="PROSITE" id="PS51186"/>
    </source>
</evidence>
<proteinExistence type="predicted"/>
<gene>
    <name evidence="4" type="ORF">IZT61_12855</name>
</gene>
<dbReference type="Proteomes" id="UP000594759">
    <property type="component" value="Chromosome"/>
</dbReference>
<dbReference type="SUPFAM" id="SSF55729">
    <property type="entry name" value="Acyl-CoA N-acyltransferases (Nat)"/>
    <property type="match status" value="1"/>
</dbReference>
<reference evidence="4 5" key="1">
    <citation type="submission" date="2020-11" db="EMBL/GenBank/DDBJ databases">
        <title>Pedobacter endophytica, an endophytic bacteria isolated form Carex pumila.</title>
        <authorList>
            <person name="Peng Y."/>
            <person name="Jiang L."/>
            <person name="Lee J."/>
        </authorList>
    </citation>
    <scope>NUCLEOTIDE SEQUENCE [LARGE SCALE GENOMIC DNA]</scope>
    <source>
        <strain evidence="4 5">JBR3-12</strain>
    </source>
</reference>
<accession>A0A7U3Q3P1</accession>
<keyword evidence="1 4" id="KW-0808">Transferase</keyword>
<evidence type="ECO:0000256" key="2">
    <source>
        <dbReference type="ARBA" id="ARBA00023315"/>
    </source>
</evidence>
<protein>
    <submittedName>
        <fullName evidence="4">GNAT family N-acetyltransferase</fullName>
    </submittedName>
</protein>
<dbReference type="RefSeq" id="WP_196097300.1">
    <property type="nucleotide sequence ID" value="NZ_CP064939.1"/>
</dbReference>
<dbReference type="PROSITE" id="PS51186">
    <property type="entry name" value="GNAT"/>
    <property type="match status" value="1"/>
</dbReference>
<feature type="domain" description="N-acetyltransferase" evidence="3">
    <location>
        <begin position="5"/>
        <end position="152"/>
    </location>
</feature>
<dbReference type="Pfam" id="PF00583">
    <property type="entry name" value="Acetyltransf_1"/>
    <property type="match status" value="1"/>
</dbReference>
<evidence type="ECO:0000256" key="1">
    <source>
        <dbReference type="ARBA" id="ARBA00022679"/>
    </source>
</evidence>
<evidence type="ECO:0000313" key="4">
    <source>
        <dbReference type="EMBL" id="QPH37989.1"/>
    </source>
</evidence>
<dbReference type="EMBL" id="CP064939">
    <property type="protein sequence ID" value="QPH37989.1"/>
    <property type="molecule type" value="Genomic_DNA"/>
</dbReference>
<keyword evidence="2" id="KW-0012">Acyltransferase</keyword>
<dbReference type="KEGG" id="pex:IZT61_12855"/>
<dbReference type="InterPro" id="IPR000182">
    <property type="entry name" value="GNAT_dom"/>
</dbReference>
<dbReference type="CDD" id="cd04301">
    <property type="entry name" value="NAT_SF"/>
    <property type="match status" value="1"/>
</dbReference>
<evidence type="ECO:0000313" key="5">
    <source>
        <dbReference type="Proteomes" id="UP000594759"/>
    </source>
</evidence>
<dbReference type="InterPro" id="IPR016181">
    <property type="entry name" value="Acyl_CoA_acyltransferase"/>
</dbReference>
<organism evidence="4 5">
    <name type="scientific">Pedobacter endophyticus</name>
    <dbReference type="NCBI Taxonomy" id="2789740"/>
    <lineage>
        <taxon>Bacteria</taxon>
        <taxon>Pseudomonadati</taxon>
        <taxon>Bacteroidota</taxon>
        <taxon>Sphingobacteriia</taxon>
        <taxon>Sphingobacteriales</taxon>
        <taxon>Sphingobacteriaceae</taxon>
        <taxon>Pedobacter</taxon>
    </lineage>
</organism>
<keyword evidence="5" id="KW-1185">Reference proteome</keyword>
<dbReference type="GO" id="GO:0016747">
    <property type="term" value="F:acyltransferase activity, transferring groups other than amino-acyl groups"/>
    <property type="evidence" value="ECO:0007669"/>
    <property type="project" value="InterPro"/>
</dbReference>
<name>A0A7U3Q3P1_9SPHI</name>
<dbReference type="Gene3D" id="3.40.630.30">
    <property type="match status" value="1"/>
</dbReference>
<dbReference type="PANTHER" id="PTHR43877">
    <property type="entry name" value="AMINOALKYLPHOSPHONATE N-ACETYLTRANSFERASE-RELATED-RELATED"/>
    <property type="match status" value="1"/>
</dbReference>
<sequence>MNDIVLIKTNSDNTDFRQLVILLDKYLAVTDGDEHAFYDQFNKVDAIKEVIVAYKNETPVGCGAIKPFSDTTAEVKRMFVHPDFRKQGIAAKLLTELEQWAAALGFSECILETGKRQTEAIAFYRKMSYKVIPNYGQYIGIDNSVCMAKSLASS</sequence>
<dbReference type="InterPro" id="IPR050832">
    <property type="entry name" value="Bact_Acetyltransf"/>
</dbReference>
<dbReference type="AlphaFoldDB" id="A0A7U3Q3P1"/>
<dbReference type="PANTHER" id="PTHR43877:SF2">
    <property type="entry name" value="AMINOALKYLPHOSPHONATE N-ACETYLTRANSFERASE-RELATED"/>
    <property type="match status" value="1"/>
</dbReference>